<keyword evidence="10" id="KW-1133">Transmembrane helix</keyword>
<dbReference type="Gene3D" id="3.30.565.10">
    <property type="entry name" value="Histidine kinase-like ATPase, C-terminal domain"/>
    <property type="match status" value="1"/>
</dbReference>
<evidence type="ECO:0000259" key="13">
    <source>
        <dbReference type="PROSITE" id="PS50113"/>
    </source>
</evidence>
<keyword evidence="3" id="KW-0597">Phosphoprotein</keyword>
<keyword evidence="8" id="KW-0902">Two-component regulatory system</keyword>
<dbReference type="SMART" id="SM00387">
    <property type="entry name" value="HATPase_c"/>
    <property type="match status" value="1"/>
</dbReference>
<dbReference type="CDD" id="cd00130">
    <property type="entry name" value="PAS"/>
    <property type="match status" value="1"/>
</dbReference>
<dbReference type="AlphaFoldDB" id="A0A9X2PC59"/>
<dbReference type="RefSeq" id="WP_258733109.1">
    <property type="nucleotide sequence ID" value="NZ_JANTHZ010000005.1"/>
</dbReference>
<proteinExistence type="predicted"/>
<evidence type="ECO:0000256" key="2">
    <source>
        <dbReference type="ARBA" id="ARBA00012438"/>
    </source>
</evidence>
<dbReference type="EMBL" id="JANTHZ010000005">
    <property type="protein sequence ID" value="MCS0495941.1"/>
    <property type="molecule type" value="Genomic_DNA"/>
</dbReference>
<dbReference type="InterPro" id="IPR000700">
    <property type="entry name" value="PAS-assoc_C"/>
</dbReference>
<evidence type="ECO:0000256" key="7">
    <source>
        <dbReference type="ARBA" id="ARBA00022840"/>
    </source>
</evidence>
<dbReference type="Pfam" id="PF02518">
    <property type="entry name" value="HATPase_c"/>
    <property type="match status" value="1"/>
</dbReference>
<organism evidence="14 15">
    <name type="scientific">Ancylobacter mangrovi</name>
    <dbReference type="NCBI Taxonomy" id="2972472"/>
    <lineage>
        <taxon>Bacteria</taxon>
        <taxon>Pseudomonadati</taxon>
        <taxon>Pseudomonadota</taxon>
        <taxon>Alphaproteobacteria</taxon>
        <taxon>Hyphomicrobiales</taxon>
        <taxon>Xanthobacteraceae</taxon>
        <taxon>Ancylobacter</taxon>
    </lineage>
</organism>
<dbReference type="InterPro" id="IPR003594">
    <property type="entry name" value="HATPase_dom"/>
</dbReference>
<protein>
    <recommendedName>
        <fullName evidence="2">histidine kinase</fullName>
        <ecNumber evidence="2">2.7.13.3</ecNumber>
    </recommendedName>
</protein>
<evidence type="ECO:0000259" key="11">
    <source>
        <dbReference type="PROSITE" id="PS50109"/>
    </source>
</evidence>
<dbReference type="Pfam" id="PF00512">
    <property type="entry name" value="HisKA"/>
    <property type="match status" value="1"/>
</dbReference>
<dbReference type="InterPro" id="IPR003661">
    <property type="entry name" value="HisK_dim/P_dom"/>
</dbReference>
<dbReference type="GO" id="GO:0042802">
    <property type="term" value="F:identical protein binding"/>
    <property type="evidence" value="ECO:0007669"/>
    <property type="project" value="UniProtKB-ARBA"/>
</dbReference>
<comment type="caution">
    <text evidence="14">The sequence shown here is derived from an EMBL/GenBank/DDBJ whole genome shotgun (WGS) entry which is preliminary data.</text>
</comment>
<sequence length="488" mass="53587">MDDRGDATGHEDTDIEPGKNWQMAVLATILAAAIFALDTFSPVDMAIAVLYVVVVLLAANYVERRGLLAISGLCVGLTLASFFIIHGDSFDLGSVMRCAVSIAAITVTTLLSLRNQDATDSLKEQAALLDLTHDAIFVRDTEDVIRYWSQGAQELYGWTRAEAVGRNAADLLKTAFPHALATIRRELLQTGRWEGELTHTRKDGSRVTVMSRWSLQRDERGRPAATMETNSDLTERRRAEDALHQTRTQLTHVTRITTLGELTASIAHEINQPLAAVVTNGAACLRWLDRPEPDIGEAKASVERMISNGRRASDVVARLRALARRSEPQHTPLDVNEVVEEMLQLLERELAQHRIALELAFDRHVPAVAGDRVQLQQVLINLSLNAMQAMDAVPPRGRRLGIVTRAEQDEEGRAVVIEVRDRGPGIAPENLPKLFNAFYSTKQDGMGMGLSISRSIIEAHGGRIAAAPNETGGMTFAVRLPVPEDEPT</sequence>
<evidence type="ECO:0000259" key="12">
    <source>
        <dbReference type="PROSITE" id="PS50112"/>
    </source>
</evidence>
<accession>A0A9X2PC59</accession>
<keyword evidence="15" id="KW-1185">Reference proteome</keyword>
<keyword evidence="4" id="KW-0808">Transferase</keyword>
<dbReference type="NCBIfam" id="TIGR00229">
    <property type="entry name" value="sensory_box"/>
    <property type="match status" value="1"/>
</dbReference>
<reference evidence="14" key="1">
    <citation type="submission" date="2022-08" db="EMBL/GenBank/DDBJ databases">
        <authorList>
            <person name="Li F."/>
        </authorList>
    </citation>
    <scope>NUCLEOTIDE SEQUENCE</scope>
    <source>
        <strain evidence="14">MQZ15Z-1</strain>
    </source>
</reference>
<dbReference type="GO" id="GO:0005524">
    <property type="term" value="F:ATP binding"/>
    <property type="evidence" value="ECO:0007669"/>
    <property type="project" value="UniProtKB-KW"/>
</dbReference>
<name>A0A9X2PC59_9HYPH</name>
<evidence type="ECO:0000313" key="15">
    <source>
        <dbReference type="Proteomes" id="UP001151088"/>
    </source>
</evidence>
<evidence type="ECO:0000256" key="6">
    <source>
        <dbReference type="ARBA" id="ARBA00022777"/>
    </source>
</evidence>
<feature type="transmembrane region" description="Helical" evidence="10">
    <location>
        <begin position="21"/>
        <end position="37"/>
    </location>
</feature>
<feature type="transmembrane region" description="Helical" evidence="10">
    <location>
        <begin position="43"/>
        <end position="62"/>
    </location>
</feature>
<dbReference type="GO" id="GO:0000155">
    <property type="term" value="F:phosphorelay sensor kinase activity"/>
    <property type="evidence" value="ECO:0007669"/>
    <property type="project" value="InterPro"/>
</dbReference>
<feature type="domain" description="Histidine kinase" evidence="11">
    <location>
        <begin position="265"/>
        <end position="484"/>
    </location>
</feature>
<feature type="transmembrane region" description="Helical" evidence="10">
    <location>
        <begin position="67"/>
        <end position="86"/>
    </location>
</feature>
<dbReference type="SUPFAM" id="SSF47384">
    <property type="entry name" value="Homodimeric domain of signal transducing histidine kinase"/>
    <property type="match status" value="1"/>
</dbReference>
<dbReference type="Proteomes" id="UP001151088">
    <property type="component" value="Unassembled WGS sequence"/>
</dbReference>
<evidence type="ECO:0000256" key="8">
    <source>
        <dbReference type="ARBA" id="ARBA00023012"/>
    </source>
</evidence>
<feature type="domain" description="PAC" evidence="13">
    <location>
        <begin position="193"/>
        <end position="245"/>
    </location>
</feature>
<dbReference type="InterPro" id="IPR005467">
    <property type="entry name" value="His_kinase_dom"/>
</dbReference>
<dbReference type="SMART" id="SM00086">
    <property type="entry name" value="PAC"/>
    <property type="match status" value="1"/>
</dbReference>
<dbReference type="CDD" id="cd00082">
    <property type="entry name" value="HisKA"/>
    <property type="match status" value="1"/>
</dbReference>
<dbReference type="PROSITE" id="PS50112">
    <property type="entry name" value="PAS"/>
    <property type="match status" value="1"/>
</dbReference>
<dbReference type="InterPro" id="IPR004358">
    <property type="entry name" value="Sig_transdc_His_kin-like_C"/>
</dbReference>
<dbReference type="InterPro" id="IPR036097">
    <property type="entry name" value="HisK_dim/P_sf"/>
</dbReference>
<evidence type="ECO:0000256" key="10">
    <source>
        <dbReference type="SAM" id="Phobius"/>
    </source>
</evidence>
<keyword evidence="10" id="KW-0472">Membrane</keyword>
<evidence type="ECO:0000313" key="14">
    <source>
        <dbReference type="EMBL" id="MCS0495941.1"/>
    </source>
</evidence>
<dbReference type="InterPro" id="IPR035965">
    <property type="entry name" value="PAS-like_dom_sf"/>
</dbReference>
<evidence type="ECO:0000256" key="1">
    <source>
        <dbReference type="ARBA" id="ARBA00000085"/>
    </source>
</evidence>
<dbReference type="Pfam" id="PF08448">
    <property type="entry name" value="PAS_4"/>
    <property type="match status" value="1"/>
</dbReference>
<dbReference type="PRINTS" id="PR00344">
    <property type="entry name" value="BCTRLSENSOR"/>
</dbReference>
<dbReference type="SMART" id="SM00091">
    <property type="entry name" value="PAS"/>
    <property type="match status" value="1"/>
</dbReference>
<dbReference type="Gene3D" id="3.30.450.20">
    <property type="entry name" value="PAS domain"/>
    <property type="match status" value="1"/>
</dbReference>
<keyword evidence="7 14" id="KW-0067">ATP-binding</keyword>
<feature type="coiled-coil region" evidence="9">
    <location>
        <begin position="336"/>
        <end position="363"/>
    </location>
</feature>
<keyword evidence="10" id="KW-0812">Transmembrane</keyword>
<keyword evidence="9" id="KW-0175">Coiled coil</keyword>
<dbReference type="PROSITE" id="PS50113">
    <property type="entry name" value="PAC"/>
    <property type="match status" value="1"/>
</dbReference>
<gene>
    <name evidence="14" type="ORF">NVS89_12605</name>
</gene>
<comment type="catalytic activity">
    <reaction evidence="1">
        <text>ATP + protein L-histidine = ADP + protein N-phospho-L-histidine.</text>
        <dbReference type="EC" id="2.7.13.3"/>
    </reaction>
</comment>
<dbReference type="InterPro" id="IPR000014">
    <property type="entry name" value="PAS"/>
</dbReference>
<evidence type="ECO:0000256" key="5">
    <source>
        <dbReference type="ARBA" id="ARBA00022741"/>
    </source>
</evidence>
<dbReference type="PROSITE" id="PS50109">
    <property type="entry name" value="HIS_KIN"/>
    <property type="match status" value="1"/>
</dbReference>
<dbReference type="InterPro" id="IPR036890">
    <property type="entry name" value="HATPase_C_sf"/>
</dbReference>
<dbReference type="SUPFAM" id="SSF55874">
    <property type="entry name" value="ATPase domain of HSP90 chaperone/DNA topoisomerase II/histidine kinase"/>
    <property type="match status" value="1"/>
</dbReference>
<evidence type="ECO:0000256" key="9">
    <source>
        <dbReference type="SAM" id="Coils"/>
    </source>
</evidence>
<dbReference type="InterPro" id="IPR013656">
    <property type="entry name" value="PAS_4"/>
</dbReference>
<keyword evidence="5" id="KW-0547">Nucleotide-binding</keyword>
<keyword evidence="6" id="KW-0418">Kinase</keyword>
<dbReference type="PANTHER" id="PTHR43065:SF10">
    <property type="entry name" value="PEROXIDE STRESS-ACTIVATED HISTIDINE KINASE MAK3"/>
    <property type="match status" value="1"/>
</dbReference>
<dbReference type="PANTHER" id="PTHR43065">
    <property type="entry name" value="SENSOR HISTIDINE KINASE"/>
    <property type="match status" value="1"/>
</dbReference>
<dbReference type="SUPFAM" id="SSF55785">
    <property type="entry name" value="PYP-like sensor domain (PAS domain)"/>
    <property type="match status" value="1"/>
</dbReference>
<evidence type="ECO:0000256" key="3">
    <source>
        <dbReference type="ARBA" id="ARBA00022553"/>
    </source>
</evidence>
<dbReference type="FunFam" id="3.30.565.10:FF:000042">
    <property type="entry name" value="Two-component sensor histidine kinase KdpD"/>
    <property type="match status" value="1"/>
</dbReference>
<dbReference type="SMART" id="SM00388">
    <property type="entry name" value="HisKA"/>
    <property type="match status" value="1"/>
</dbReference>
<feature type="domain" description="PAS" evidence="12">
    <location>
        <begin position="121"/>
        <end position="187"/>
    </location>
</feature>
<dbReference type="Gene3D" id="1.10.287.130">
    <property type="match status" value="1"/>
</dbReference>
<dbReference type="InterPro" id="IPR001610">
    <property type="entry name" value="PAC"/>
</dbReference>
<dbReference type="EC" id="2.7.13.3" evidence="2"/>
<evidence type="ECO:0000256" key="4">
    <source>
        <dbReference type="ARBA" id="ARBA00022679"/>
    </source>
</evidence>